<keyword evidence="1" id="KW-1133">Transmembrane helix</keyword>
<evidence type="ECO:0000256" key="1">
    <source>
        <dbReference type="SAM" id="Phobius"/>
    </source>
</evidence>
<evidence type="ECO:0000313" key="3">
    <source>
        <dbReference type="Proteomes" id="UP000054851"/>
    </source>
</evidence>
<keyword evidence="1 2" id="KW-0812">Transmembrane</keyword>
<name>A0A157ZMC0_9BURK</name>
<dbReference type="Proteomes" id="UP000054851">
    <property type="component" value="Unassembled WGS sequence"/>
</dbReference>
<organism evidence="2 3">
    <name type="scientific">Caballeronia hypogeia</name>
    <dbReference type="NCBI Taxonomy" id="1777140"/>
    <lineage>
        <taxon>Bacteria</taxon>
        <taxon>Pseudomonadati</taxon>
        <taxon>Pseudomonadota</taxon>
        <taxon>Betaproteobacteria</taxon>
        <taxon>Burkholderiales</taxon>
        <taxon>Burkholderiaceae</taxon>
        <taxon>Caballeronia</taxon>
    </lineage>
</organism>
<dbReference type="AlphaFoldDB" id="A0A157ZMC0"/>
<dbReference type="STRING" id="1777140.AWB79_01152"/>
<evidence type="ECO:0000313" key="2">
    <source>
        <dbReference type="EMBL" id="SAK46672.1"/>
    </source>
</evidence>
<reference evidence="2" key="1">
    <citation type="submission" date="2016-01" db="EMBL/GenBank/DDBJ databases">
        <authorList>
            <person name="Peeters C."/>
        </authorList>
    </citation>
    <scope>NUCLEOTIDE SEQUENCE</scope>
    <source>
        <strain evidence="2">LMG 29322</strain>
    </source>
</reference>
<keyword evidence="3" id="KW-1185">Reference proteome</keyword>
<protein>
    <submittedName>
        <fullName evidence="2">Transmembrane protein</fullName>
    </submittedName>
</protein>
<accession>A0A157ZMC0</accession>
<dbReference type="EMBL" id="FCOA02000002">
    <property type="protein sequence ID" value="SAK46672.1"/>
    <property type="molecule type" value="Genomic_DNA"/>
</dbReference>
<proteinExistence type="predicted"/>
<keyword evidence="1" id="KW-0472">Membrane</keyword>
<sequence length="88" mass="9273">MHSYSQATLLLLGIVVILVTPGPTNTLLAAAGLRRGVKRAMPLVGAELGGYFIAISAWGYLARTPRTSSPGCRRSCASRAACISRISR</sequence>
<feature type="transmembrane region" description="Helical" evidence="1">
    <location>
        <begin position="40"/>
        <end position="61"/>
    </location>
</feature>
<comment type="caution">
    <text evidence="2">The sequence shown here is derived from an EMBL/GenBank/DDBJ whole genome shotgun (WGS) entry which is preliminary data.</text>
</comment>
<gene>
    <name evidence="2" type="ORF">AWB79_01152</name>
</gene>